<dbReference type="RefSeq" id="WP_380075649.1">
    <property type="nucleotide sequence ID" value="NZ_JBHRZF010000012.1"/>
</dbReference>
<keyword evidence="2" id="KW-1185">Reference proteome</keyword>
<dbReference type="EMBL" id="JBHRZF010000012">
    <property type="protein sequence ID" value="MFC3859485.1"/>
    <property type="molecule type" value="Genomic_DNA"/>
</dbReference>
<gene>
    <name evidence="1" type="ORF">ACFOPQ_01685</name>
</gene>
<name>A0ABV8A252_9DEIO</name>
<reference evidence="2" key="1">
    <citation type="journal article" date="2019" name="Int. J. Syst. Evol. Microbiol.">
        <title>The Global Catalogue of Microorganisms (GCM) 10K type strain sequencing project: providing services to taxonomists for standard genome sequencing and annotation.</title>
        <authorList>
            <consortium name="The Broad Institute Genomics Platform"/>
            <consortium name="The Broad Institute Genome Sequencing Center for Infectious Disease"/>
            <person name="Wu L."/>
            <person name="Ma J."/>
        </authorList>
    </citation>
    <scope>NUCLEOTIDE SEQUENCE [LARGE SCALE GENOMIC DNA]</scope>
    <source>
        <strain evidence="2">CCTCC AB 2013263</strain>
    </source>
</reference>
<dbReference type="Proteomes" id="UP001595748">
    <property type="component" value="Unassembled WGS sequence"/>
</dbReference>
<comment type="caution">
    <text evidence="1">The sequence shown here is derived from an EMBL/GenBank/DDBJ whole genome shotgun (WGS) entry which is preliminary data.</text>
</comment>
<evidence type="ECO:0008006" key="3">
    <source>
        <dbReference type="Google" id="ProtNLM"/>
    </source>
</evidence>
<proteinExistence type="predicted"/>
<evidence type="ECO:0000313" key="1">
    <source>
        <dbReference type="EMBL" id="MFC3859485.1"/>
    </source>
</evidence>
<protein>
    <recommendedName>
        <fullName evidence="3">5-methylcytosine-specific restriction enzyme subunit McrC</fullName>
    </recommendedName>
</protein>
<evidence type="ECO:0000313" key="2">
    <source>
        <dbReference type="Proteomes" id="UP001595748"/>
    </source>
</evidence>
<accession>A0ABV8A252</accession>
<sequence>MTLTTTAPSSTDTLWAEEESTIFLPTHSVAQSVSLGGRGLMSVEDRERTPYVLDFTPRGVSVRLTDWVGRLDFETEGPDGLTIHHCQVYPAKLHPDPYQAFTALGRMIDDLPQFKDHLLNFPTVRLPRSDLVRSRPLSISTLLSYAAQAQQLWQEARRQPRPSVGHHRRVTTGGAVPDRVDWSMTLEHWGQGGFPDHVARDLHQLPPPVATAAIRELWESLIAAAHLCVETQTRETLRKFQLALNTLPEPLAARAPEQDRLAVHARRLSGEVRSLAEEARGIPTGHTRMALLYEVWAMLAFCQALGVREGAFYRDEEGFYVGTLSGEGVSVQLNLNLDFTGVGPSQQKLRPDLLAIFNEQEAVVADVKYRPMHRLSTEQQRAINDQLLRYMGLTHARTGLVLWPGDGREYLWQGQIPGGRARLGRLRLNPLDPLHDFTSHLASFGLQGGS</sequence>
<organism evidence="1 2">
    <name type="scientific">Deinococcus antarcticus</name>
    <dbReference type="NCBI Taxonomy" id="1298767"/>
    <lineage>
        <taxon>Bacteria</taxon>
        <taxon>Thermotogati</taxon>
        <taxon>Deinococcota</taxon>
        <taxon>Deinococci</taxon>
        <taxon>Deinococcales</taxon>
        <taxon>Deinococcaceae</taxon>
        <taxon>Deinococcus</taxon>
    </lineage>
</organism>